<evidence type="ECO:0000256" key="2">
    <source>
        <dbReference type="SAM" id="MobiDB-lite"/>
    </source>
</evidence>
<dbReference type="InterPro" id="IPR027799">
    <property type="entry name" value="Rtf2_RING-finger"/>
</dbReference>
<organism evidence="3 4">
    <name type="scientific">Cutaneotrichosporon cavernicola</name>
    <dbReference type="NCBI Taxonomy" id="279322"/>
    <lineage>
        <taxon>Eukaryota</taxon>
        <taxon>Fungi</taxon>
        <taxon>Dikarya</taxon>
        <taxon>Basidiomycota</taxon>
        <taxon>Agaricomycotina</taxon>
        <taxon>Tremellomycetes</taxon>
        <taxon>Trichosporonales</taxon>
        <taxon>Trichosporonaceae</taxon>
        <taxon>Cutaneotrichosporon</taxon>
    </lineage>
</organism>
<dbReference type="KEGG" id="ccac:CcaHIS019_0100720"/>
<evidence type="ECO:0008006" key="5">
    <source>
        <dbReference type="Google" id="ProtNLM"/>
    </source>
</evidence>
<dbReference type="GO" id="GO:0006274">
    <property type="term" value="P:DNA replication termination"/>
    <property type="evidence" value="ECO:0007669"/>
    <property type="project" value="TreeGrafter"/>
</dbReference>
<dbReference type="AlphaFoldDB" id="A0AA48HXI3"/>
<feature type="region of interest" description="Disordered" evidence="2">
    <location>
        <begin position="199"/>
        <end position="259"/>
    </location>
</feature>
<dbReference type="PANTHER" id="PTHR12775">
    <property type="entry name" value="PROTEIN C20ORF43 HOMOLOG"/>
    <property type="match status" value="1"/>
</dbReference>
<dbReference type="Pfam" id="PF04641">
    <property type="entry name" value="Rtf2"/>
    <property type="match status" value="1"/>
</dbReference>
<dbReference type="PANTHER" id="PTHR12775:SF0">
    <property type="entry name" value="REPLICATION TERMINATION FACTOR 2"/>
    <property type="match status" value="1"/>
</dbReference>
<evidence type="ECO:0000313" key="3">
    <source>
        <dbReference type="EMBL" id="BEI87354.1"/>
    </source>
</evidence>
<dbReference type="Proteomes" id="UP001233271">
    <property type="component" value="Chromosome 1"/>
</dbReference>
<dbReference type="InterPro" id="IPR006735">
    <property type="entry name" value="Rtf2"/>
</dbReference>
<protein>
    <recommendedName>
        <fullName evidence="5">Replication termination factor 2</fullName>
    </recommendedName>
</protein>
<keyword evidence="4" id="KW-1185">Reference proteome</keyword>
<accession>A0AA48HXI3</accession>
<name>A0AA48HXI3_9TREE</name>
<evidence type="ECO:0000313" key="4">
    <source>
        <dbReference type="Proteomes" id="UP001233271"/>
    </source>
</evidence>
<feature type="compositionally biased region" description="Basic and acidic residues" evidence="2">
    <location>
        <begin position="206"/>
        <end position="228"/>
    </location>
</feature>
<dbReference type="CDD" id="cd16653">
    <property type="entry name" value="RING-like_Rtf2"/>
    <property type="match status" value="1"/>
</dbReference>
<dbReference type="RefSeq" id="XP_060452620.1">
    <property type="nucleotide sequence ID" value="XM_060603455.1"/>
</dbReference>
<feature type="compositionally biased region" description="Low complexity" evidence="2">
    <location>
        <begin position="229"/>
        <end position="246"/>
    </location>
</feature>
<comment type="similarity">
    <text evidence="1">Belongs to the rtf2 family.</text>
</comment>
<gene>
    <name evidence="3" type="primary">rtf2</name>
    <name evidence="3" type="ORF">CcaverHIS019_0100720</name>
</gene>
<dbReference type="GO" id="GO:0005634">
    <property type="term" value="C:nucleus"/>
    <property type="evidence" value="ECO:0007669"/>
    <property type="project" value="TreeGrafter"/>
</dbReference>
<dbReference type="GeneID" id="85491225"/>
<reference evidence="3" key="1">
    <citation type="journal article" date="2023" name="BMC Genomics">
        <title>Chromosome-level genome assemblies of Cutaneotrichosporon spp. (Trichosporonales, Basidiomycota) reveal imbalanced evolution between nucleotide sequences and chromosome synteny.</title>
        <authorList>
            <person name="Kobayashi Y."/>
            <person name="Kayamori A."/>
            <person name="Aoki K."/>
            <person name="Shiwa Y."/>
            <person name="Matsutani M."/>
            <person name="Fujita N."/>
            <person name="Sugita T."/>
            <person name="Iwasaki W."/>
            <person name="Tanaka N."/>
            <person name="Takashima M."/>
        </authorList>
    </citation>
    <scope>NUCLEOTIDE SEQUENCE</scope>
    <source>
        <strain evidence="3">HIS019</strain>
    </source>
</reference>
<proteinExistence type="inferred from homology"/>
<dbReference type="EMBL" id="AP028212">
    <property type="protein sequence ID" value="BEI87354.1"/>
    <property type="molecule type" value="Genomic_DNA"/>
</dbReference>
<sequence length="298" mass="31933">MGADGGSIPDRRDLVKTRGKAATADKAVSRERFFYCALSKKRLAKPVVADPLGKLYNKDAAIEYLLDKSAYGDGEQICPYINGVKDLLTLNAQPNPDEGEGKAPFVCWLSLKEMNGAVPFIALRHCGCVFADGALRAVLPNLAKIGETAEEPSQVACPNCTKTFDPTSSSAVLPIYPTQEVQDVLLTALFAARAVAKANKKRKNGKDKEKKEDKGERATKVAKLKNDRSASGSPAPAAANSSLTSSVRAQLAEQEKKRLAAQAGMSDAVKAMFHNGDTGKKGDVADFFGRTYNRYATS</sequence>
<evidence type="ECO:0000256" key="1">
    <source>
        <dbReference type="ARBA" id="ARBA00009885"/>
    </source>
</evidence>